<accession>A0AAP8QFS8</accession>
<organism evidence="1 2">
    <name type="scientific">Brevibacillus laterosporus</name>
    <name type="common">Bacillus laterosporus</name>
    <dbReference type="NCBI Taxonomy" id="1465"/>
    <lineage>
        <taxon>Bacteria</taxon>
        <taxon>Bacillati</taxon>
        <taxon>Bacillota</taxon>
        <taxon>Bacilli</taxon>
        <taxon>Bacillales</taxon>
        <taxon>Paenibacillaceae</taxon>
        <taxon>Brevibacillus</taxon>
    </lineage>
</organism>
<dbReference type="EMBL" id="PRKQ01000004">
    <property type="protein sequence ID" value="PPB10665.1"/>
    <property type="molecule type" value="Genomic_DNA"/>
</dbReference>
<comment type="caution">
    <text evidence="1">The sequence shown here is derived from an EMBL/GenBank/DDBJ whole genome shotgun (WGS) entry which is preliminary data.</text>
</comment>
<evidence type="ECO:0000313" key="1">
    <source>
        <dbReference type="EMBL" id="PPB10665.1"/>
    </source>
</evidence>
<proteinExistence type="predicted"/>
<protein>
    <submittedName>
        <fullName evidence="1">Uncharacterized protein</fullName>
    </submittedName>
</protein>
<sequence>MLGIRKRGKNDTVQIQLLDGIGLILATTTASTEATAIAITVTVTTASTEATAIAITITITTATTTATTATRHYSTPLFVSYFIYNRK</sequence>
<reference evidence="1 2" key="1">
    <citation type="submission" date="2018-02" db="EMBL/GenBank/DDBJ databases">
        <title>Comparative analysis of genomes of three Brevibacillus laterosporus strains producers of potent antimicrobials isolated from silage.</title>
        <authorList>
            <person name="Kojic M."/>
            <person name="Miljkovic M."/>
            <person name="Studholme D."/>
            <person name="Filipic B."/>
        </authorList>
    </citation>
    <scope>NUCLEOTIDE SEQUENCE [LARGE SCALE GENOMIC DNA]</scope>
    <source>
        <strain evidence="1 2">BGSP11</strain>
    </source>
</reference>
<evidence type="ECO:0000313" key="2">
    <source>
        <dbReference type="Proteomes" id="UP000239759"/>
    </source>
</evidence>
<dbReference type="Proteomes" id="UP000239759">
    <property type="component" value="Unassembled WGS sequence"/>
</dbReference>
<name>A0AAP8QFS8_BRELA</name>
<dbReference type="AlphaFoldDB" id="A0AAP8QFS8"/>
<gene>
    <name evidence="1" type="ORF">C4A77_05725</name>
</gene>